<proteinExistence type="predicted"/>
<dbReference type="Gene3D" id="2.40.70.10">
    <property type="entry name" value="Acid Proteases"/>
    <property type="match status" value="1"/>
</dbReference>
<dbReference type="EC" id="2.7.7.49" evidence="1"/>
<dbReference type="PANTHER" id="PTHR37984:SF5">
    <property type="entry name" value="PROTEIN NYNRIN-LIKE"/>
    <property type="match status" value="1"/>
</dbReference>
<dbReference type="PANTHER" id="PTHR37984">
    <property type="entry name" value="PROTEIN CBG26694"/>
    <property type="match status" value="1"/>
</dbReference>
<dbReference type="InterPro" id="IPR036397">
    <property type="entry name" value="RNaseH_sf"/>
</dbReference>
<evidence type="ECO:0000313" key="11">
    <source>
        <dbReference type="Proteomes" id="UP000184267"/>
    </source>
</evidence>
<dbReference type="InterPro" id="IPR041588">
    <property type="entry name" value="Integrase_H2C2"/>
</dbReference>
<evidence type="ECO:0000256" key="8">
    <source>
        <dbReference type="SAM" id="MobiDB-lite"/>
    </source>
</evidence>
<keyword evidence="5" id="KW-0255">Endonuclease</keyword>
<dbReference type="GO" id="GO:0003676">
    <property type="term" value="F:nucleic acid binding"/>
    <property type="evidence" value="ECO:0007669"/>
    <property type="project" value="InterPro"/>
</dbReference>
<dbReference type="CDD" id="cd01647">
    <property type="entry name" value="RT_LTR"/>
    <property type="match status" value="1"/>
</dbReference>
<evidence type="ECO:0000256" key="5">
    <source>
        <dbReference type="ARBA" id="ARBA00022759"/>
    </source>
</evidence>
<dbReference type="Pfam" id="PF17917">
    <property type="entry name" value="RT_RNaseH"/>
    <property type="match status" value="1"/>
</dbReference>
<evidence type="ECO:0000256" key="3">
    <source>
        <dbReference type="ARBA" id="ARBA00022695"/>
    </source>
</evidence>
<organism evidence="10 11">
    <name type="scientific">Trametes pubescens</name>
    <name type="common">White-rot fungus</name>
    <dbReference type="NCBI Taxonomy" id="154538"/>
    <lineage>
        <taxon>Eukaryota</taxon>
        <taxon>Fungi</taxon>
        <taxon>Dikarya</taxon>
        <taxon>Basidiomycota</taxon>
        <taxon>Agaricomycotina</taxon>
        <taxon>Agaricomycetes</taxon>
        <taxon>Polyporales</taxon>
        <taxon>Polyporaceae</taxon>
        <taxon>Trametes</taxon>
    </lineage>
</organism>
<dbReference type="SUPFAM" id="SSF53098">
    <property type="entry name" value="Ribonuclease H-like"/>
    <property type="match status" value="1"/>
</dbReference>
<dbReference type="Gene3D" id="1.10.340.70">
    <property type="match status" value="1"/>
</dbReference>
<keyword evidence="6" id="KW-0378">Hydrolase</keyword>
<protein>
    <recommendedName>
        <fullName evidence="1">RNA-directed DNA polymerase</fullName>
        <ecNumber evidence="1">2.7.7.49</ecNumber>
    </recommendedName>
</protein>
<feature type="non-terminal residue" evidence="10">
    <location>
        <position position="989"/>
    </location>
</feature>
<evidence type="ECO:0000313" key="10">
    <source>
        <dbReference type="EMBL" id="OJT05508.1"/>
    </source>
</evidence>
<dbReference type="OMA" id="IDSPHCA"/>
<dbReference type="Pfam" id="PF00078">
    <property type="entry name" value="RVT_1"/>
    <property type="match status" value="1"/>
</dbReference>
<dbReference type="Proteomes" id="UP000184267">
    <property type="component" value="Unassembled WGS sequence"/>
</dbReference>
<dbReference type="InterPro" id="IPR041373">
    <property type="entry name" value="RT_RNaseH"/>
</dbReference>
<dbReference type="InterPro" id="IPR012337">
    <property type="entry name" value="RNaseH-like_sf"/>
</dbReference>
<evidence type="ECO:0000256" key="4">
    <source>
        <dbReference type="ARBA" id="ARBA00022722"/>
    </source>
</evidence>
<evidence type="ECO:0000256" key="7">
    <source>
        <dbReference type="ARBA" id="ARBA00022918"/>
    </source>
</evidence>
<dbReference type="SUPFAM" id="SSF56672">
    <property type="entry name" value="DNA/RNA polymerases"/>
    <property type="match status" value="1"/>
</dbReference>
<dbReference type="GO" id="GO:0003964">
    <property type="term" value="F:RNA-directed DNA polymerase activity"/>
    <property type="evidence" value="ECO:0007669"/>
    <property type="project" value="UniProtKB-KW"/>
</dbReference>
<dbReference type="OrthoDB" id="2793548at2759"/>
<reference evidence="10 11" key="1">
    <citation type="submission" date="2016-10" db="EMBL/GenBank/DDBJ databases">
        <title>Genome sequence of the basidiomycete white-rot fungus Trametes pubescens.</title>
        <authorList>
            <person name="Makela M.R."/>
            <person name="Granchi Z."/>
            <person name="Peng M."/>
            <person name="De Vries R.P."/>
            <person name="Grigoriev I."/>
            <person name="Riley R."/>
            <person name="Hilden K."/>
        </authorList>
    </citation>
    <scope>NUCLEOTIDE SEQUENCE [LARGE SCALE GENOMIC DNA]</scope>
    <source>
        <strain evidence="10 11">FBCC735</strain>
    </source>
</reference>
<dbReference type="Pfam" id="PF17921">
    <property type="entry name" value="Integrase_H2C2"/>
    <property type="match status" value="1"/>
</dbReference>
<dbReference type="InterPro" id="IPR043128">
    <property type="entry name" value="Rev_trsase/Diguanyl_cyclase"/>
</dbReference>
<keyword evidence="7" id="KW-0695">RNA-directed DNA polymerase</keyword>
<evidence type="ECO:0000256" key="2">
    <source>
        <dbReference type="ARBA" id="ARBA00022679"/>
    </source>
</evidence>
<feature type="domain" description="Reverse transcriptase" evidence="9">
    <location>
        <begin position="348"/>
        <end position="527"/>
    </location>
</feature>
<dbReference type="InterPro" id="IPR050951">
    <property type="entry name" value="Retrovirus_Pol_polyprotein"/>
</dbReference>
<keyword evidence="4" id="KW-0540">Nuclease</keyword>
<dbReference type="GO" id="GO:0016787">
    <property type="term" value="F:hydrolase activity"/>
    <property type="evidence" value="ECO:0007669"/>
    <property type="project" value="UniProtKB-KW"/>
</dbReference>
<evidence type="ECO:0000256" key="1">
    <source>
        <dbReference type="ARBA" id="ARBA00012493"/>
    </source>
</evidence>
<keyword evidence="2" id="KW-0808">Transferase</keyword>
<dbReference type="InterPro" id="IPR021109">
    <property type="entry name" value="Peptidase_aspartic_dom_sf"/>
</dbReference>
<gene>
    <name evidence="10" type="ORF">TRAPUB_3675</name>
</gene>
<dbReference type="FunFam" id="1.10.340.70:FF:000001">
    <property type="entry name" value="Retrovirus-related Pol polyprotein from transposon gypsy-like Protein"/>
    <property type="match status" value="1"/>
</dbReference>
<feature type="compositionally biased region" description="Pro residues" evidence="8">
    <location>
        <begin position="251"/>
        <end position="275"/>
    </location>
</feature>
<comment type="caution">
    <text evidence="10">The sequence shown here is derived from an EMBL/GenBank/DDBJ whole genome shotgun (WGS) entry which is preliminary data.</text>
</comment>
<dbReference type="InterPro" id="IPR000477">
    <property type="entry name" value="RT_dom"/>
</dbReference>
<evidence type="ECO:0000256" key="6">
    <source>
        <dbReference type="ARBA" id="ARBA00022801"/>
    </source>
</evidence>
<keyword evidence="11" id="KW-1185">Reference proteome</keyword>
<dbReference type="GO" id="GO:0004519">
    <property type="term" value="F:endonuclease activity"/>
    <property type="evidence" value="ECO:0007669"/>
    <property type="project" value="UniProtKB-KW"/>
</dbReference>
<keyword evidence="3" id="KW-0548">Nucleotidyltransferase</keyword>
<dbReference type="InterPro" id="IPR043502">
    <property type="entry name" value="DNA/RNA_pol_sf"/>
</dbReference>
<dbReference type="FunFam" id="3.30.70.270:FF:000063">
    <property type="entry name" value="Zinc knuckle domaincontaining protein"/>
    <property type="match status" value="1"/>
</dbReference>
<name>A0A1M2VD97_TRAPU</name>
<dbReference type="AlphaFoldDB" id="A0A1M2VD97"/>
<dbReference type="CDD" id="cd09274">
    <property type="entry name" value="RNase_HI_RT_Ty3"/>
    <property type="match status" value="1"/>
</dbReference>
<dbReference type="STRING" id="154538.A0A1M2VD97"/>
<dbReference type="Gene3D" id="3.30.420.10">
    <property type="entry name" value="Ribonuclease H-like superfamily/Ribonuclease H"/>
    <property type="match status" value="1"/>
</dbReference>
<evidence type="ECO:0000259" key="9">
    <source>
        <dbReference type="PROSITE" id="PS50878"/>
    </source>
</evidence>
<accession>A0A1M2VD97</accession>
<dbReference type="PROSITE" id="PS50878">
    <property type="entry name" value="RT_POL"/>
    <property type="match status" value="1"/>
</dbReference>
<sequence length="989" mass="109822">MSVALTVRGYPSPPDVPIPITAVDERPIASGLVTHDVLTSLSVQNHSENITLGVVSVPFPVILGLDWLRRHNPVIDWARNRLALSCCGANPSYPVSALGKGFGLTRVAPSVLSTHSVSATSVGLGLGLCGHTLVPSLSDAVDRSPRRSVPATSRHSPYLSTFSTSPLASHIGPSIGFGQTAAPPSSVPSLFARFLSSFAPSSSSSPPPALNVSFVNSARFRKYAKSGDCALLRYHPKGTRSYNIASLAMDPAPPSTSSPPSTPAPASPPPEPPPSLSADDELLSSIPDKYHDFASVFSPVEAETLPPHRPSVDMSIETEDGKSPPFGPMYHLSQQEREVLFDYIESNLKKGFIRRSTSSAGAPILFVKKKTGELRLCVDYRGLNSITKKNRYPIPLVDDLLDSVRGCSVFTVLDLKNAFNLIRVRDGDEWKTAFRTHLGLFEYTVMPFGLTNAPATFQAFIQETLRDLLDVICVVYLDDILIFSRSQEEHNQHVRLVLERLRQAGLYANAKKCEFDKSEVEYLGYLLGVDGIKMHPRKLDTIAEWPLPRSVKDIQSFLGFTNFYRRFIDGYAKIVVPLNALTRKDAVELPFALTPAAVEAFYTLKRAFTSSPLLRHFDPSLPSTLRTDASDFAIAGVLHQPDAQGFLHPVAYFSRKLTPAEINYDVYDKELLAIVESFRDMRAWTIGTATPVSVISDHKNLEYFMSSRVLNRRQARWSMFLSEFNFRLDYAPGLKNPADAPSRRPDFAPREGDDVLRLQEQILLTPLHTERLYPSSQGASSPARPSTSPTTIASLTTLAVDNSEMLKRFQDAYRADTEWREALTRGDADFTQEGNLVFHKGLLFVPASLRADIVRMRHDSLVAGHPGRVRTLGLVRRDFSWPGMQTFIHRYVQACDVCARIKTPRHKPYGLLRPLDIPSRPWRSITMDFIVKLPPSHGYDSIWVVCDRLTRAAHFIPCNETIDAPGLAWLFLDRIFRHHGLPDSIVSDR</sequence>
<dbReference type="EMBL" id="MNAD01001451">
    <property type="protein sequence ID" value="OJT05508.1"/>
    <property type="molecule type" value="Genomic_DNA"/>
</dbReference>
<dbReference type="Gene3D" id="3.30.70.270">
    <property type="match status" value="2"/>
</dbReference>
<feature type="region of interest" description="Disordered" evidence="8">
    <location>
        <begin position="247"/>
        <end position="281"/>
    </location>
</feature>
<dbReference type="Gene3D" id="3.10.10.10">
    <property type="entry name" value="HIV Type 1 Reverse Transcriptase, subunit A, domain 1"/>
    <property type="match status" value="1"/>
</dbReference>